<comment type="caution">
    <text evidence="11">The sequence shown here is derived from an EMBL/GenBank/DDBJ whole genome shotgun (WGS) entry which is preliminary data.</text>
</comment>
<dbReference type="PROSITE" id="PS50112">
    <property type="entry name" value="PAS"/>
    <property type="match status" value="1"/>
</dbReference>
<keyword evidence="4" id="KW-0808">Transferase</keyword>
<organism evidence="11 12">
    <name type="scientific">Pseudoduganella aquatica</name>
    <dbReference type="NCBI Taxonomy" id="2660641"/>
    <lineage>
        <taxon>Bacteria</taxon>
        <taxon>Pseudomonadati</taxon>
        <taxon>Pseudomonadota</taxon>
        <taxon>Betaproteobacteria</taxon>
        <taxon>Burkholderiales</taxon>
        <taxon>Oxalobacteraceae</taxon>
        <taxon>Telluria group</taxon>
        <taxon>Pseudoduganella</taxon>
    </lineage>
</organism>
<dbReference type="InterPro" id="IPR035965">
    <property type="entry name" value="PAS-like_dom_sf"/>
</dbReference>
<feature type="coiled-coil region" evidence="6">
    <location>
        <begin position="347"/>
        <end position="374"/>
    </location>
</feature>
<evidence type="ECO:0000313" key="12">
    <source>
        <dbReference type="Proteomes" id="UP000450676"/>
    </source>
</evidence>
<dbReference type="InterPro" id="IPR000700">
    <property type="entry name" value="PAS-assoc_C"/>
</dbReference>
<dbReference type="InterPro" id="IPR052162">
    <property type="entry name" value="Sensor_kinase/Photoreceptor"/>
</dbReference>
<dbReference type="SUPFAM" id="SSF55785">
    <property type="entry name" value="PYP-like sensor domain (PAS domain)"/>
    <property type="match status" value="1"/>
</dbReference>
<dbReference type="AlphaFoldDB" id="A0A7X4KKY7"/>
<dbReference type="CDD" id="cd00130">
    <property type="entry name" value="PAS"/>
    <property type="match status" value="1"/>
</dbReference>
<feature type="domain" description="PAS" evidence="9">
    <location>
        <begin position="364"/>
        <end position="435"/>
    </location>
</feature>
<dbReference type="CDD" id="cd18774">
    <property type="entry name" value="PDC2_HK_sensor"/>
    <property type="match status" value="1"/>
</dbReference>
<dbReference type="GO" id="GO:0000155">
    <property type="term" value="F:phosphorelay sensor kinase activity"/>
    <property type="evidence" value="ECO:0007669"/>
    <property type="project" value="InterPro"/>
</dbReference>
<dbReference type="PROSITE" id="PS50113">
    <property type="entry name" value="PAC"/>
    <property type="match status" value="1"/>
</dbReference>
<evidence type="ECO:0000259" key="10">
    <source>
        <dbReference type="PROSITE" id="PS50113"/>
    </source>
</evidence>
<evidence type="ECO:0000259" key="8">
    <source>
        <dbReference type="PROSITE" id="PS50109"/>
    </source>
</evidence>
<dbReference type="InterPro" id="IPR003594">
    <property type="entry name" value="HATPase_dom"/>
</dbReference>
<dbReference type="Pfam" id="PF00512">
    <property type="entry name" value="HisKA"/>
    <property type="match status" value="1"/>
</dbReference>
<keyword evidence="7" id="KW-0472">Membrane</keyword>
<feature type="transmembrane region" description="Helical" evidence="7">
    <location>
        <begin position="20"/>
        <end position="40"/>
    </location>
</feature>
<gene>
    <name evidence="11" type="ORF">GTP77_04225</name>
</gene>
<reference evidence="11 12" key="1">
    <citation type="submission" date="2019-12" db="EMBL/GenBank/DDBJ databases">
        <title>Novel species isolated from a subtropical stream in China.</title>
        <authorList>
            <person name="Lu H."/>
        </authorList>
    </citation>
    <scope>NUCLEOTIDE SEQUENCE [LARGE SCALE GENOMIC DNA]</scope>
    <source>
        <strain evidence="11 12">FT127W</strain>
    </source>
</reference>
<dbReference type="InterPro" id="IPR036097">
    <property type="entry name" value="HisK_dim/P_sf"/>
</dbReference>
<keyword evidence="7" id="KW-0812">Transmembrane</keyword>
<evidence type="ECO:0000259" key="9">
    <source>
        <dbReference type="PROSITE" id="PS50112"/>
    </source>
</evidence>
<feature type="domain" description="PAC" evidence="10">
    <location>
        <begin position="437"/>
        <end position="489"/>
    </location>
</feature>
<dbReference type="CDD" id="cd18773">
    <property type="entry name" value="PDC1_HK_sensor"/>
    <property type="match status" value="1"/>
</dbReference>
<dbReference type="SUPFAM" id="SSF47384">
    <property type="entry name" value="Homodimeric domain of signal transducing histidine kinase"/>
    <property type="match status" value="1"/>
</dbReference>
<feature type="domain" description="Histidine kinase" evidence="8">
    <location>
        <begin position="509"/>
        <end position="725"/>
    </location>
</feature>
<evidence type="ECO:0000256" key="3">
    <source>
        <dbReference type="ARBA" id="ARBA00022553"/>
    </source>
</evidence>
<dbReference type="PANTHER" id="PTHR43304:SF1">
    <property type="entry name" value="PAC DOMAIN-CONTAINING PROTEIN"/>
    <property type="match status" value="1"/>
</dbReference>
<dbReference type="PRINTS" id="PR00344">
    <property type="entry name" value="BCTRLSENSOR"/>
</dbReference>
<dbReference type="SMART" id="SM00387">
    <property type="entry name" value="HATPase_c"/>
    <property type="match status" value="1"/>
</dbReference>
<dbReference type="InterPro" id="IPR005467">
    <property type="entry name" value="His_kinase_dom"/>
</dbReference>
<dbReference type="Pfam" id="PF08447">
    <property type="entry name" value="PAS_3"/>
    <property type="match status" value="1"/>
</dbReference>
<dbReference type="SMART" id="SM00086">
    <property type="entry name" value="PAC"/>
    <property type="match status" value="1"/>
</dbReference>
<protein>
    <recommendedName>
        <fullName evidence="2">histidine kinase</fullName>
        <ecNumber evidence="2">2.7.13.3</ecNumber>
    </recommendedName>
</protein>
<evidence type="ECO:0000313" key="11">
    <source>
        <dbReference type="EMBL" id="MYN06538.1"/>
    </source>
</evidence>
<keyword evidence="3" id="KW-0597">Phosphoprotein</keyword>
<dbReference type="Gene3D" id="2.10.70.100">
    <property type="match status" value="1"/>
</dbReference>
<evidence type="ECO:0000256" key="6">
    <source>
        <dbReference type="SAM" id="Coils"/>
    </source>
</evidence>
<keyword evidence="5" id="KW-0418">Kinase</keyword>
<dbReference type="SUPFAM" id="SSF55874">
    <property type="entry name" value="ATPase domain of HSP90 chaperone/DNA topoisomerase II/histidine kinase"/>
    <property type="match status" value="1"/>
</dbReference>
<name>A0A7X4KKY7_9BURK</name>
<dbReference type="Gene3D" id="1.10.287.130">
    <property type="match status" value="1"/>
</dbReference>
<dbReference type="Gene3D" id="3.30.565.10">
    <property type="entry name" value="Histidine kinase-like ATPase, C-terminal domain"/>
    <property type="match status" value="1"/>
</dbReference>
<proteinExistence type="predicted"/>
<accession>A0A7X4KKY7</accession>
<dbReference type="InterPro" id="IPR004358">
    <property type="entry name" value="Sig_transdc_His_kin-like_C"/>
</dbReference>
<dbReference type="Gene3D" id="3.30.450.20">
    <property type="entry name" value="PAS domain"/>
    <property type="match status" value="2"/>
</dbReference>
<dbReference type="Pfam" id="PF02518">
    <property type="entry name" value="HATPase_c"/>
    <property type="match status" value="1"/>
</dbReference>
<dbReference type="CDD" id="cd00082">
    <property type="entry name" value="HisKA"/>
    <property type="match status" value="1"/>
</dbReference>
<dbReference type="Proteomes" id="UP000450676">
    <property type="component" value="Unassembled WGS sequence"/>
</dbReference>
<keyword evidence="12" id="KW-1185">Reference proteome</keyword>
<dbReference type="InterPro" id="IPR001610">
    <property type="entry name" value="PAC"/>
</dbReference>
<keyword evidence="6" id="KW-0175">Coiled coil</keyword>
<comment type="catalytic activity">
    <reaction evidence="1">
        <text>ATP + protein L-histidine = ADP + protein N-phospho-L-histidine.</text>
        <dbReference type="EC" id="2.7.13.3"/>
    </reaction>
</comment>
<dbReference type="NCBIfam" id="TIGR00229">
    <property type="entry name" value="sensory_box"/>
    <property type="match status" value="1"/>
</dbReference>
<sequence>MRSRKQRSPRRQAIGVRASLALLVIGCILPMAVVAAFLIVDFYTRERAQLLASTVTQARAIMAAVDSGFARTEAALLALGTSHQLQRGDLAGFHSRAVEAQADMHADGIVLIDPDGRLLLSTRRPYGERLPKLASAPLLKRILATGRPGVSDLFPSPVDGQLIYTIGVPIRRGADAAMTLNATATPARLAGLLAERSLPRTWRVAIVDGSGKIAARSHDIERFVGRPTTSALQRQLALADEGGFETTTLDGIPVYSVFSRSATSRWSVALGIPLDELTAGLRRSLAWLIVATLAALAAGLGLAWRIGGGIARSVQALAGPAAAVAAGVVPEIPPLALREANELGLALQQAAASVRTAQAERRESEQQLALAAEAARLGIWVRDLVQGKVWVSSSWRELFGFLPSEQISVAALLQRVHTDDCAAVRRVLALADTGERYEIEYRVALPQGGLRWVASRGSCETGGDGKPRLVRGVALDITQRKLAELAMQQKQREVTHLARVATLGELSGALAHELNQPLTAILSNAQAAQRFLRQATPDLDEVGDILADIVAEDQRAGEIIRRLRRLFDKRETPLQPAAVNPLVIEVLRLLRNDLLSHGVALSTVLGAEDAHVLADSVQLQQVLINLLMNAVDAMAMTDAGARAIGVRTGLDDEGWLRISIADCGSGIPNDALDQVFAPFYTTKDSGMGLGLSICRSIVAAHGGQLWAENNPDGGASFHVRLPLAAAAETAAP</sequence>
<dbReference type="PANTHER" id="PTHR43304">
    <property type="entry name" value="PHYTOCHROME-LIKE PROTEIN CPH1"/>
    <property type="match status" value="1"/>
</dbReference>
<dbReference type="EMBL" id="WWCU01000003">
    <property type="protein sequence ID" value="MYN06538.1"/>
    <property type="molecule type" value="Genomic_DNA"/>
</dbReference>
<dbReference type="InterPro" id="IPR036890">
    <property type="entry name" value="HATPase_C_sf"/>
</dbReference>
<keyword evidence="7" id="KW-1133">Transmembrane helix</keyword>
<dbReference type="SMART" id="SM00388">
    <property type="entry name" value="HisKA"/>
    <property type="match status" value="1"/>
</dbReference>
<evidence type="ECO:0000256" key="7">
    <source>
        <dbReference type="SAM" id="Phobius"/>
    </source>
</evidence>
<dbReference type="InterPro" id="IPR003661">
    <property type="entry name" value="HisK_dim/P_dom"/>
</dbReference>
<dbReference type="InterPro" id="IPR013655">
    <property type="entry name" value="PAS_fold_3"/>
</dbReference>
<dbReference type="PROSITE" id="PS50109">
    <property type="entry name" value="HIS_KIN"/>
    <property type="match status" value="1"/>
</dbReference>
<evidence type="ECO:0000256" key="5">
    <source>
        <dbReference type="ARBA" id="ARBA00022777"/>
    </source>
</evidence>
<evidence type="ECO:0000256" key="4">
    <source>
        <dbReference type="ARBA" id="ARBA00022679"/>
    </source>
</evidence>
<dbReference type="EC" id="2.7.13.3" evidence="2"/>
<evidence type="ECO:0000256" key="1">
    <source>
        <dbReference type="ARBA" id="ARBA00000085"/>
    </source>
</evidence>
<evidence type="ECO:0000256" key="2">
    <source>
        <dbReference type="ARBA" id="ARBA00012438"/>
    </source>
</evidence>
<dbReference type="InterPro" id="IPR000014">
    <property type="entry name" value="PAS"/>
</dbReference>